<accession>A0A834PCC1</accession>
<comment type="caution">
    <text evidence="2">The sequence shown here is derived from an EMBL/GenBank/DDBJ whole genome shotgun (WGS) entry which is preliminary data.</text>
</comment>
<organism evidence="2 3">
    <name type="scientific">Vespula pensylvanica</name>
    <name type="common">Western yellow jacket</name>
    <name type="synonym">Wasp</name>
    <dbReference type="NCBI Taxonomy" id="30213"/>
    <lineage>
        <taxon>Eukaryota</taxon>
        <taxon>Metazoa</taxon>
        <taxon>Ecdysozoa</taxon>
        <taxon>Arthropoda</taxon>
        <taxon>Hexapoda</taxon>
        <taxon>Insecta</taxon>
        <taxon>Pterygota</taxon>
        <taxon>Neoptera</taxon>
        <taxon>Endopterygota</taxon>
        <taxon>Hymenoptera</taxon>
        <taxon>Apocrita</taxon>
        <taxon>Aculeata</taxon>
        <taxon>Vespoidea</taxon>
        <taxon>Vespidae</taxon>
        <taxon>Vespinae</taxon>
        <taxon>Vespula</taxon>
    </lineage>
</organism>
<sequence>MKKTEIGVEKRTTLGVFVSEGKEKGKRDNVEIDGIEIRLEHVRCNCRFIGHAERNPDGEDGSTNVDSAKATYEKTTLCVEVLLCNFGIRRSPFRNPLAKSGKEEKRETEECDTLWSSTS</sequence>
<evidence type="ECO:0000313" key="3">
    <source>
        <dbReference type="Proteomes" id="UP000600918"/>
    </source>
</evidence>
<evidence type="ECO:0000313" key="2">
    <source>
        <dbReference type="EMBL" id="KAF7435505.1"/>
    </source>
</evidence>
<dbReference type="EMBL" id="JACSDY010000002">
    <property type="protein sequence ID" value="KAF7435505.1"/>
    <property type="molecule type" value="Genomic_DNA"/>
</dbReference>
<proteinExistence type="predicted"/>
<evidence type="ECO:0000256" key="1">
    <source>
        <dbReference type="SAM" id="MobiDB-lite"/>
    </source>
</evidence>
<gene>
    <name evidence="2" type="ORF">H0235_003696</name>
</gene>
<protein>
    <submittedName>
        <fullName evidence="2">Uncharacterized protein</fullName>
    </submittedName>
</protein>
<keyword evidence="3" id="KW-1185">Reference proteome</keyword>
<feature type="region of interest" description="Disordered" evidence="1">
    <location>
        <begin position="91"/>
        <end position="119"/>
    </location>
</feature>
<dbReference type="AlphaFoldDB" id="A0A834PCC1"/>
<reference evidence="2" key="1">
    <citation type="journal article" date="2020" name="G3 (Bethesda)">
        <title>High-Quality Assemblies for Three Invasive Social Wasps from the &lt;i&gt;Vespula&lt;/i&gt; Genus.</title>
        <authorList>
            <person name="Harrop T.W.R."/>
            <person name="Guhlin J."/>
            <person name="McLaughlin G.M."/>
            <person name="Permina E."/>
            <person name="Stockwell P."/>
            <person name="Gilligan J."/>
            <person name="Le Lec M.F."/>
            <person name="Gruber M.A.M."/>
            <person name="Quinn O."/>
            <person name="Lovegrove M."/>
            <person name="Duncan E.J."/>
            <person name="Remnant E.J."/>
            <person name="Van Eeckhoven J."/>
            <person name="Graham B."/>
            <person name="Knapp R.A."/>
            <person name="Langford K.W."/>
            <person name="Kronenberg Z."/>
            <person name="Press M.O."/>
            <person name="Eacker S.M."/>
            <person name="Wilson-Rankin E.E."/>
            <person name="Purcell J."/>
            <person name="Lester P.J."/>
            <person name="Dearden P.K."/>
        </authorList>
    </citation>
    <scope>NUCLEOTIDE SEQUENCE</scope>
    <source>
        <strain evidence="2">Volc-1</strain>
    </source>
</reference>
<name>A0A834PCC1_VESPE</name>
<dbReference type="Proteomes" id="UP000600918">
    <property type="component" value="Unassembled WGS sequence"/>
</dbReference>